<sequence length="380" mass="42564">MKELLTFIMLFAGLSVFAQDNIKYTNDMDYVLGDVKQAFIHDKISNKTQVDNLIKGFKSLKVNGIRIPIFAEGLEPNKAMLDYFFEQAKAYGFKIFANPALTSGGIRIANVVFKDEDAGGSVWNDPVKTQVLIDRIKAFAIEYPCDWICPFNEDGRPGKKWSVAQYNAIFQGLLGQLNGAELVGSCQWGLEAGILTFDKTETDQYISVATSHNLGFNHNLWSTFINKARAKGLPVWDSEVNHNQKYPDRLTRLEAALENKVDGLVIYNSWRGINLSNGTLNNTERVLEQQALFLDSQTSVNDLYGVDSVFVYPNPASEFISVSGYVNVKQLSLIDLQGKIVRSQSEANQLIVEGLSRGIYILKLELFDGHVKYMKVTINS</sequence>
<dbReference type="Pfam" id="PF18962">
    <property type="entry name" value="Por_Secre_tail"/>
    <property type="match status" value="1"/>
</dbReference>
<keyword evidence="1" id="KW-0732">Signal</keyword>
<name>A0A2U2BE72_9BACT</name>
<dbReference type="InterPro" id="IPR017853">
    <property type="entry name" value="GH"/>
</dbReference>
<dbReference type="EMBL" id="QEWP01000001">
    <property type="protein sequence ID" value="PWE01370.1"/>
    <property type="molecule type" value="Genomic_DNA"/>
</dbReference>
<dbReference type="SUPFAM" id="SSF51445">
    <property type="entry name" value="(Trans)glycosidases"/>
    <property type="match status" value="1"/>
</dbReference>
<dbReference type="AlphaFoldDB" id="A0A2U2BE72"/>
<dbReference type="Gene3D" id="3.20.20.80">
    <property type="entry name" value="Glycosidases"/>
    <property type="match status" value="1"/>
</dbReference>
<feature type="domain" description="Secretion system C-terminal sorting" evidence="2">
    <location>
        <begin position="311"/>
        <end position="366"/>
    </location>
</feature>
<evidence type="ECO:0000259" key="2">
    <source>
        <dbReference type="Pfam" id="PF18962"/>
    </source>
</evidence>
<evidence type="ECO:0000313" key="4">
    <source>
        <dbReference type="Proteomes" id="UP000244956"/>
    </source>
</evidence>
<dbReference type="RefSeq" id="WP_109262820.1">
    <property type="nucleotide sequence ID" value="NZ_QEWP01000001.1"/>
</dbReference>
<dbReference type="NCBIfam" id="TIGR04183">
    <property type="entry name" value="Por_Secre_tail"/>
    <property type="match status" value="1"/>
</dbReference>
<dbReference type="Proteomes" id="UP000244956">
    <property type="component" value="Unassembled WGS sequence"/>
</dbReference>
<comment type="caution">
    <text evidence="3">The sequence shown here is derived from an EMBL/GenBank/DDBJ whole genome shotgun (WGS) entry which is preliminary data.</text>
</comment>
<reference evidence="3 4" key="1">
    <citation type="submission" date="2018-05" db="EMBL/GenBank/DDBJ databases">
        <title>Marinilabilia rubrum sp. nov., isolated from saltern sediment.</title>
        <authorList>
            <person name="Zhang R."/>
        </authorList>
    </citation>
    <scope>NUCLEOTIDE SEQUENCE [LARGE SCALE GENOMIC DNA]</scope>
    <source>
        <strain evidence="3 4">WTE16</strain>
    </source>
</reference>
<dbReference type="InterPro" id="IPR026444">
    <property type="entry name" value="Secre_tail"/>
</dbReference>
<organism evidence="3 4">
    <name type="scientific">Marinilabilia rubra</name>
    <dbReference type="NCBI Taxonomy" id="2162893"/>
    <lineage>
        <taxon>Bacteria</taxon>
        <taxon>Pseudomonadati</taxon>
        <taxon>Bacteroidota</taxon>
        <taxon>Bacteroidia</taxon>
        <taxon>Marinilabiliales</taxon>
        <taxon>Marinilabiliaceae</taxon>
        <taxon>Marinilabilia</taxon>
    </lineage>
</organism>
<gene>
    <name evidence="3" type="ORF">DDZ16_02475</name>
</gene>
<dbReference type="OrthoDB" id="1014732at2"/>
<accession>A0A2U2BE72</accession>
<keyword evidence="4" id="KW-1185">Reference proteome</keyword>
<feature type="chain" id="PRO_5015538321" description="Secretion system C-terminal sorting domain-containing protein" evidence="1">
    <location>
        <begin position="19"/>
        <end position="380"/>
    </location>
</feature>
<protein>
    <recommendedName>
        <fullName evidence="2">Secretion system C-terminal sorting domain-containing protein</fullName>
    </recommendedName>
</protein>
<proteinExistence type="predicted"/>
<evidence type="ECO:0000313" key="3">
    <source>
        <dbReference type="EMBL" id="PWE01370.1"/>
    </source>
</evidence>
<evidence type="ECO:0000256" key="1">
    <source>
        <dbReference type="SAM" id="SignalP"/>
    </source>
</evidence>
<feature type="signal peptide" evidence="1">
    <location>
        <begin position="1"/>
        <end position="18"/>
    </location>
</feature>